<feature type="domain" description="Protein kinase" evidence="7">
    <location>
        <begin position="16"/>
        <end position="276"/>
    </location>
</feature>
<keyword evidence="1" id="KW-0808">Transferase</keyword>
<comment type="caution">
    <text evidence="8">The sequence shown here is derived from an EMBL/GenBank/DDBJ whole genome shotgun (WGS) entry which is preliminary data.</text>
</comment>
<keyword evidence="2 5" id="KW-0547">Nucleotide-binding</keyword>
<evidence type="ECO:0000256" key="5">
    <source>
        <dbReference type="PROSITE-ProRule" id="PRU10141"/>
    </source>
</evidence>
<evidence type="ECO:0000256" key="4">
    <source>
        <dbReference type="ARBA" id="ARBA00022840"/>
    </source>
</evidence>
<dbReference type="Gene3D" id="3.30.200.20">
    <property type="entry name" value="Phosphorylase Kinase, domain 1"/>
    <property type="match status" value="1"/>
</dbReference>
<evidence type="ECO:0000256" key="3">
    <source>
        <dbReference type="ARBA" id="ARBA00022777"/>
    </source>
</evidence>
<dbReference type="PANTHER" id="PTHR43289">
    <property type="entry name" value="MITOGEN-ACTIVATED PROTEIN KINASE KINASE KINASE 20-RELATED"/>
    <property type="match status" value="1"/>
</dbReference>
<keyword evidence="6" id="KW-0812">Transmembrane</keyword>
<dbReference type="InterPro" id="IPR000719">
    <property type="entry name" value="Prot_kinase_dom"/>
</dbReference>
<dbReference type="PANTHER" id="PTHR43289:SF34">
    <property type="entry name" value="SERINE_THREONINE-PROTEIN KINASE YBDM-RELATED"/>
    <property type="match status" value="1"/>
</dbReference>
<dbReference type="PROSITE" id="PS00107">
    <property type="entry name" value="PROTEIN_KINASE_ATP"/>
    <property type="match status" value="1"/>
</dbReference>
<sequence>MIEPLSPTESPTIGRYRVRGVLGAGGMGRVVLATGPDGRFVAIKQIHSHLLDDREFRARFEREVAISARVSGAFTAAVVDFDTSGDTPWLASVFIAGVPLDKAVRELGPLPVPALRTLASGLASALHSIHSTGLVHRDLKPANVILAADGPRVIDFGIAQTVGGGAALTEVGAVVGSPAYMSPEQAMSEPVTSAGDVFSLGSLLCMAAIGKSPFAASSAPYTLFNIVHSEPQLELVPPQLRELIAGCLRKDPQARPTPAQILDYLGVLPVQPHPWPAPVHNEIADQTRELIALTSDPEATQIIPAHIPTTPPPGAAPVKKRRPVLILSLAAALLTVIVAGTAVVALRDSTAETAAPPITPTVPTETLQEVDQLRGTDACAWVRQALGPTLPAEAAAKASPEVASWRWLPTSSWGCDGTSGAGRIAVEIGAGLDRFDSEGQVANGYALARRGEDCAFAIEGGDRASRLGITVDTFTRDECLLAEHVVDRLTATLGELPSAPDAQQSLALVDPCALVDDSVSTAAGPLGAGVAKSAHSCEWPGATTVRVTLSRPQQQLPQLGAKVVDLGDGVLVETPGHVSRAVDECRRAHEFRKIGQTYREILETIVIDPELGEDERCSVAETLAKQAVGRLPAR</sequence>
<evidence type="ECO:0000256" key="1">
    <source>
        <dbReference type="ARBA" id="ARBA00022679"/>
    </source>
</evidence>
<dbReference type="Gene3D" id="1.10.510.10">
    <property type="entry name" value="Transferase(Phosphotransferase) domain 1"/>
    <property type="match status" value="1"/>
</dbReference>
<dbReference type="EMBL" id="JBHSDL010000025">
    <property type="protein sequence ID" value="MFC4376609.1"/>
    <property type="molecule type" value="Genomic_DNA"/>
</dbReference>
<dbReference type="SMART" id="SM00220">
    <property type="entry name" value="S_TKc"/>
    <property type="match status" value="1"/>
</dbReference>
<evidence type="ECO:0000256" key="2">
    <source>
        <dbReference type="ARBA" id="ARBA00022741"/>
    </source>
</evidence>
<keyword evidence="6" id="KW-0472">Membrane</keyword>
<evidence type="ECO:0000256" key="6">
    <source>
        <dbReference type="SAM" id="Phobius"/>
    </source>
</evidence>
<organism evidence="8 9">
    <name type="scientific">Nocardia halotolerans</name>
    <dbReference type="NCBI Taxonomy" id="1755878"/>
    <lineage>
        <taxon>Bacteria</taxon>
        <taxon>Bacillati</taxon>
        <taxon>Actinomycetota</taxon>
        <taxon>Actinomycetes</taxon>
        <taxon>Mycobacteriales</taxon>
        <taxon>Nocardiaceae</taxon>
        <taxon>Nocardia</taxon>
    </lineage>
</organism>
<dbReference type="RefSeq" id="WP_378565652.1">
    <property type="nucleotide sequence ID" value="NZ_JBHSDL010000025.1"/>
</dbReference>
<dbReference type="InterPro" id="IPR017441">
    <property type="entry name" value="Protein_kinase_ATP_BS"/>
</dbReference>
<dbReference type="Pfam" id="PF00069">
    <property type="entry name" value="Pkinase"/>
    <property type="match status" value="1"/>
</dbReference>
<dbReference type="PROSITE" id="PS50011">
    <property type="entry name" value="PROTEIN_KINASE_DOM"/>
    <property type="match status" value="1"/>
</dbReference>
<evidence type="ECO:0000313" key="9">
    <source>
        <dbReference type="Proteomes" id="UP001595844"/>
    </source>
</evidence>
<feature type="binding site" evidence="5">
    <location>
        <position position="44"/>
    </location>
    <ligand>
        <name>ATP</name>
        <dbReference type="ChEBI" id="CHEBI:30616"/>
    </ligand>
</feature>
<proteinExistence type="predicted"/>
<keyword evidence="3 8" id="KW-0418">Kinase</keyword>
<evidence type="ECO:0000259" key="7">
    <source>
        <dbReference type="PROSITE" id="PS50011"/>
    </source>
</evidence>
<dbReference type="GO" id="GO:0016301">
    <property type="term" value="F:kinase activity"/>
    <property type="evidence" value="ECO:0007669"/>
    <property type="project" value="UniProtKB-KW"/>
</dbReference>
<dbReference type="InterPro" id="IPR011009">
    <property type="entry name" value="Kinase-like_dom_sf"/>
</dbReference>
<evidence type="ECO:0000313" key="8">
    <source>
        <dbReference type="EMBL" id="MFC4376609.1"/>
    </source>
</evidence>
<reference evidence="9" key="1">
    <citation type="journal article" date="2019" name="Int. J. Syst. Evol. Microbiol.">
        <title>The Global Catalogue of Microorganisms (GCM) 10K type strain sequencing project: providing services to taxonomists for standard genome sequencing and annotation.</title>
        <authorList>
            <consortium name="The Broad Institute Genomics Platform"/>
            <consortium name="The Broad Institute Genome Sequencing Center for Infectious Disease"/>
            <person name="Wu L."/>
            <person name="Ma J."/>
        </authorList>
    </citation>
    <scope>NUCLEOTIDE SEQUENCE [LARGE SCALE GENOMIC DNA]</scope>
    <source>
        <strain evidence="9">IBRC-M 10490</strain>
    </source>
</reference>
<dbReference type="PROSITE" id="PS00108">
    <property type="entry name" value="PROTEIN_KINASE_ST"/>
    <property type="match status" value="1"/>
</dbReference>
<accession>A0ABV8VM13</accession>
<gene>
    <name evidence="8" type="ORF">ACFO5K_21160</name>
</gene>
<name>A0ABV8VM13_9NOCA</name>
<feature type="transmembrane region" description="Helical" evidence="6">
    <location>
        <begin position="324"/>
        <end position="346"/>
    </location>
</feature>
<dbReference type="Proteomes" id="UP001595844">
    <property type="component" value="Unassembled WGS sequence"/>
</dbReference>
<dbReference type="InterPro" id="IPR008271">
    <property type="entry name" value="Ser/Thr_kinase_AS"/>
</dbReference>
<dbReference type="SUPFAM" id="SSF56112">
    <property type="entry name" value="Protein kinase-like (PK-like)"/>
    <property type="match status" value="1"/>
</dbReference>
<keyword evidence="6" id="KW-1133">Transmembrane helix</keyword>
<protein>
    <submittedName>
        <fullName evidence="8">Protein kinase</fullName>
    </submittedName>
</protein>
<dbReference type="CDD" id="cd14014">
    <property type="entry name" value="STKc_PknB_like"/>
    <property type="match status" value="1"/>
</dbReference>
<keyword evidence="9" id="KW-1185">Reference proteome</keyword>
<keyword evidence="4 5" id="KW-0067">ATP-binding</keyword>